<accession>A0A2M8W5C7</accession>
<name>A0A2M8W5C7_9RHOB</name>
<comment type="caution">
    <text evidence="1">The sequence shown here is derived from an EMBL/GenBank/DDBJ whole genome shotgun (WGS) entry which is preliminary data.</text>
</comment>
<dbReference type="Proteomes" id="UP000228531">
    <property type="component" value="Unassembled WGS sequence"/>
</dbReference>
<reference evidence="1 2" key="1">
    <citation type="submission" date="2017-11" db="EMBL/GenBank/DDBJ databases">
        <title>Genomic Encyclopedia of Archaeal and Bacterial Type Strains, Phase II (KMG-II): From Individual Species to Whole Genera.</title>
        <authorList>
            <person name="Goeker M."/>
        </authorList>
    </citation>
    <scope>NUCLEOTIDE SEQUENCE [LARGE SCALE GENOMIC DNA]</scope>
    <source>
        <strain evidence="1 2">DSM 29128</strain>
    </source>
</reference>
<proteinExistence type="predicted"/>
<dbReference type="AlphaFoldDB" id="A0A2M8W5C7"/>
<evidence type="ECO:0000313" key="2">
    <source>
        <dbReference type="Proteomes" id="UP000228531"/>
    </source>
</evidence>
<dbReference type="OrthoDB" id="7861976at2"/>
<sequence length="131" mass="14553">MSKATRLQALTELTQLRLQADQAKLAAVMVKEIDLRQTLHDLAVQRKQRIGTQLGHGDAGSLAGADLNWQLWVDQRRTAINSELALVLAEKAECTVMLRKSFGQDQAAQQVHRAAQAAARTVALRRLHYES</sequence>
<dbReference type="RefSeq" id="WP_100368437.1">
    <property type="nucleotide sequence ID" value="NZ_PGTY01000002.1"/>
</dbReference>
<organism evidence="1 2">
    <name type="scientific">Yoonia maricola</name>
    <dbReference type="NCBI Taxonomy" id="420999"/>
    <lineage>
        <taxon>Bacteria</taxon>
        <taxon>Pseudomonadati</taxon>
        <taxon>Pseudomonadota</taxon>
        <taxon>Alphaproteobacteria</taxon>
        <taxon>Rhodobacterales</taxon>
        <taxon>Paracoccaceae</taxon>
        <taxon>Yoonia</taxon>
    </lineage>
</organism>
<protein>
    <recommendedName>
        <fullName evidence="3">Flagellar export protein FliJ</fullName>
    </recommendedName>
</protein>
<dbReference type="EMBL" id="PGTY01000002">
    <property type="protein sequence ID" value="PJI86116.1"/>
    <property type="molecule type" value="Genomic_DNA"/>
</dbReference>
<evidence type="ECO:0008006" key="3">
    <source>
        <dbReference type="Google" id="ProtNLM"/>
    </source>
</evidence>
<evidence type="ECO:0000313" key="1">
    <source>
        <dbReference type="EMBL" id="PJI86116.1"/>
    </source>
</evidence>
<gene>
    <name evidence="1" type="ORF">BC777_2474</name>
</gene>
<keyword evidence="2" id="KW-1185">Reference proteome</keyword>